<keyword evidence="2" id="KW-1133">Transmembrane helix</keyword>
<feature type="compositionally biased region" description="Polar residues" evidence="1">
    <location>
        <begin position="406"/>
        <end position="434"/>
    </location>
</feature>
<feature type="compositionally biased region" description="Low complexity" evidence="1">
    <location>
        <begin position="330"/>
        <end position="377"/>
    </location>
</feature>
<organism evidence="4 5">
    <name type="scientific">Patella caerulea</name>
    <name type="common">Rayed Mediterranean limpet</name>
    <dbReference type="NCBI Taxonomy" id="87958"/>
    <lineage>
        <taxon>Eukaryota</taxon>
        <taxon>Metazoa</taxon>
        <taxon>Spiralia</taxon>
        <taxon>Lophotrochozoa</taxon>
        <taxon>Mollusca</taxon>
        <taxon>Gastropoda</taxon>
        <taxon>Patellogastropoda</taxon>
        <taxon>Patelloidea</taxon>
        <taxon>Patellidae</taxon>
        <taxon>Patella</taxon>
    </lineage>
</organism>
<proteinExistence type="predicted"/>
<feature type="transmembrane region" description="Helical" evidence="2">
    <location>
        <begin position="6"/>
        <end position="26"/>
    </location>
</feature>
<dbReference type="EMBL" id="JAZGQO010000009">
    <property type="protein sequence ID" value="KAK6178135.1"/>
    <property type="molecule type" value="Genomic_DNA"/>
</dbReference>
<dbReference type="PROSITE" id="PS50041">
    <property type="entry name" value="C_TYPE_LECTIN_2"/>
    <property type="match status" value="1"/>
</dbReference>
<dbReference type="InterPro" id="IPR016187">
    <property type="entry name" value="CTDL_fold"/>
</dbReference>
<keyword evidence="5" id="KW-1185">Reference proteome</keyword>
<accession>A0AAN8JJY1</accession>
<dbReference type="SMART" id="SM00034">
    <property type="entry name" value="CLECT"/>
    <property type="match status" value="1"/>
</dbReference>
<evidence type="ECO:0000313" key="4">
    <source>
        <dbReference type="EMBL" id="KAK6178135.1"/>
    </source>
</evidence>
<dbReference type="InterPro" id="IPR001304">
    <property type="entry name" value="C-type_lectin-like"/>
</dbReference>
<dbReference type="AlphaFoldDB" id="A0AAN8JJY1"/>
<dbReference type="Gene3D" id="3.10.100.10">
    <property type="entry name" value="Mannose-Binding Protein A, subunit A"/>
    <property type="match status" value="1"/>
</dbReference>
<dbReference type="CDD" id="cd00037">
    <property type="entry name" value="CLECT"/>
    <property type="match status" value="1"/>
</dbReference>
<comment type="caution">
    <text evidence="4">The sequence shown here is derived from an EMBL/GenBank/DDBJ whole genome shotgun (WGS) entry which is preliminary data.</text>
</comment>
<feature type="domain" description="C-type lectin" evidence="3">
    <location>
        <begin position="25"/>
        <end position="150"/>
    </location>
</feature>
<evidence type="ECO:0000256" key="2">
    <source>
        <dbReference type="SAM" id="Phobius"/>
    </source>
</evidence>
<evidence type="ECO:0000313" key="5">
    <source>
        <dbReference type="Proteomes" id="UP001347796"/>
    </source>
</evidence>
<evidence type="ECO:0000259" key="3">
    <source>
        <dbReference type="PROSITE" id="PS50041"/>
    </source>
</evidence>
<reference evidence="4 5" key="1">
    <citation type="submission" date="2024-01" db="EMBL/GenBank/DDBJ databases">
        <title>The genome of the rayed Mediterranean limpet Patella caerulea (Linnaeus, 1758).</title>
        <authorList>
            <person name="Anh-Thu Weber A."/>
            <person name="Halstead-Nussloch G."/>
        </authorList>
    </citation>
    <scope>NUCLEOTIDE SEQUENCE [LARGE SCALE GENOMIC DNA]</scope>
    <source>
        <strain evidence="4">AATW-2023a</strain>
        <tissue evidence="4">Whole specimen</tissue>
    </source>
</reference>
<dbReference type="SUPFAM" id="SSF56436">
    <property type="entry name" value="C-type lectin-like"/>
    <property type="match status" value="1"/>
</dbReference>
<name>A0AAN8JJY1_PATCE</name>
<sequence length="531" mass="59232">MVVFTTFLMIQLWVILYFTDTVFSLTKRQFRIYDVQATWNGGYDLCRSNGGQLLKFDSNEIQKVLRHFKDSESSWNTDVQKDFWVGMNTDATNNVKSSDFINDDCQPFSSTTTPNWEGSLVGDKPCVLLKRDTLKWFQEVCKQEQNVMCDIPKGDCTYEQVSISCTLPVKTTTESPSSNASCASRCNTLVSDGLNCYAYRFIGSQCTTYHTDDPYFCSSSGSSSSSFYLRRCFEYAKDTVTYNEMYSNDLNPIRRSTSCTSWDPPTTTISTTTPTTTPVGLPTTTDTETTEMEGVSTEGQTTEAQTSRAQTMEVQTTEVHTTEAHITTAQTTEAQTTEAQNTEAQTTVAQTTKVQTEVRTTRAQTTETQTSIEDTTSNLSEVPTSTLQTAEQETPTQSTLERETSEPTTEEITQSTTNQEVSSDISTQGSTQEQQFPTNVTLLNGLKICICDTCVSRNFSLINEHVQELLAELTLDATSLSSTRRKKESEPDSRLSAKSIGYLGIFLFVGLFGTIFITDIGKIYNDVKSFY</sequence>
<dbReference type="Proteomes" id="UP001347796">
    <property type="component" value="Unassembled WGS sequence"/>
</dbReference>
<evidence type="ECO:0000256" key="1">
    <source>
        <dbReference type="SAM" id="MobiDB-lite"/>
    </source>
</evidence>
<dbReference type="InterPro" id="IPR016186">
    <property type="entry name" value="C-type_lectin-like/link_sf"/>
</dbReference>
<gene>
    <name evidence="4" type="ORF">SNE40_012956</name>
</gene>
<dbReference type="Pfam" id="PF00059">
    <property type="entry name" value="Lectin_C"/>
    <property type="match status" value="1"/>
</dbReference>
<feature type="region of interest" description="Disordered" evidence="1">
    <location>
        <begin position="330"/>
        <end position="434"/>
    </location>
</feature>
<keyword evidence="2" id="KW-0472">Membrane</keyword>
<feature type="region of interest" description="Disordered" evidence="1">
    <location>
        <begin position="257"/>
        <end position="304"/>
    </location>
</feature>
<feature type="compositionally biased region" description="Low complexity" evidence="1">
    <location>
        <begin position="264"/>
        <end position="287"/>
    </location>
</feature>
<feature type="transmembrane region" description="Helical" evidence="2">
    <location>
        <begin position="500"/>
        <end position="524"/>
    </location>
</feature>
<keyword evidence="2" id="KW-0812">Transmembrane</keyword>
<protein>
    <recommendedName>
        <fullName evidence="3">C-type lectin domain-containing protein</fullName>
    </recommendedName>
</protein>
<feature type="compositionally biased region" description="Polar residues" evidence="1">
    <location>
        <begin position="378"/>
        <end position="399"/>
    </location>
</feature>